<evidence type="ECO:0000256" key="2">
    <source>
        <dbReference type="ARBA" id="ARBA00022448"/>
    </source>
</evidence>
<dbReference type="SUPFAM" id="SSF161098">
    <property type="entry name" value="MetI-like"/>
    <property type="match status" value="1"/>
</dbReference>
<dbReference type="AlphaFoldDB" id="A0A1J5RB24"/>
<gene>
    <name evidence="10" type="primary">phnV_4</name>
    <name evidence="10" type="ORF">GALL_328290</name>
</gene>
<dbReference type="PANTHER" id="PTHR43357">
    <property type="entry name" value="INNER MEMBRANE ABC TRANSPORTER PERMEASE PROTEIN YDCV"/>
    <property type="match status" value="1"/>
</dbReference>
<comment type="subcellular location">
    <subcellularLocation>
        <location evidence="1">Cell inner membrane</location>
        <topology evidence="1">Multi-pass membrane protein</topology>
    </subcellularLocation>
</comment>
<evidence type="ECO:0000256" key="8">
    <source>
        <dbReference type="SAM" id="Phobius"/>
    </source>
</evidence>
<name>A0A1J5RB24_9ZZZZ</name>
<keyword evidence="6 8" id="KW-1133">Transmembrane helix</keyword>
<evidence type="ECO:0000259" key="9">
    <source>
        <dbReference type="PROSITE" id="PS50928"/>
    </source>
</evidence>
<feature type="transmembrane region" description="Helical" evidence="8">
    <location>
        <begin position="234"/>
        <end position="258"/>
    </location>
</feature>
<accession>A0A1J5RB24</accession>
<feature type="transmembrane region" description="Helical" evidence="8">
    <location>
        <begin position="12"/>
        <end position="37"/>
    </location>
</feature>
<dbReference type="GO" id="GO:0055085">
    <property type="term" value="P:transmembrane transport"/>
    <property type="evidence" value="ECO:0007669"/>
    <property type="project" value="InterPro"/>
</dbReference>
<evidence type="ECO:0000256" key="7">
    <source>
        <dbReference type="ARBA" id="ARBA00023136"/>
    </source>
</evidence>
<sequence length="263" mass="27358">MLVWSSRTRHAVHALTALTVAALYVLPLAVIGAASVAGEWNGLLPSRFTPAHYAHAFSGALAHQIAASLLSGLLASTVALIGGSWAALALRDVAAARRRWLDLLFFVPSAVPSVSIGLGLLVAFSQPPLLLNGTLAIVVLAHFAIVSAFSYGNVSAGLKSLPAEVEQVARSLGAAPGYCLRHVTLPLLAPQLAAAFSLSLALSMGELGATVMVYPPGWSTMPVGIFALADRGAVFDASALSIVLVLLTWLALLAVSWLGRRRR</sequence>
<keyword evidence="4" id="KW-0997">Cell inner membrane</keyword>
<comment type="caution">
    <text evidence="10">The sequence shown here is derived from an EMBL/GenBank/DDBJ whole genome shotgun (WGS) entry which is preliminary data.</text>
</comment>
<dbReference type="GO" id="GO:0005886">
    <property type="term" value="C:plasma membrane"/>
    <property type="evidence" value="ECO:0007669"/>
    <property type="project" value="UniProtKB-SubCell"/>
</dbReference>
<feature type="transmembrane region" description="Helical" evidence="8">
    <location>
        <begin position="65"/>
        <end position="88"/>
    </location>
</feature>
<dbReference type="InterPro" id="IPR000515">
    <property type="entry name" value="MetI-like"/>
</dbReference>
<proteinExistence type="predicted"/>
<dbReference type="InterPro" id="IPR035906">
    <property type="entry name" value="MetI-like_sf"/>
</dbReference>
<keyword evidence="7 8" id="KW-0472">Membrane</keyword>
<evidence type="ECO:0000256" key="3">
    <source>
        <dbReference type="ARBA" id="ARBA00022475"/>
    </source>
</evidence>
<dbReference type="PROSITE" id="PS50928">
    <property type="entry name" value="ABC_TM1"/>
    <property type="match status" value="1"/>
</dbReference>
<feature type="transmembrane region" description="Helical" evidence="8">
    <location>
        <begin position="100"/>
        <end position="124"/>
    </location>
</feature>
<evidence type="ECO:0000256" key="5">
    <source>
        <dbReference type="ARBA" id="ARBA00022692"/>
    </source>
</evidence>
<feature type="transmembrane region" description="Helical" evidence="8">
    <location>
        <begin position="192"/>
        <end position="214"/>
    </location>
</feature>
<protein>
    <submittedName>
        <fullName evidence="10">Putative 2-aminoethylphosphonate transport system permease protein PhnV</fullName>
    </submittedName>
</protein>
<keyword evidence="5 8" id="KW-0812">Transmembrane</keyword>
<dbReference type="PANTHER" id="PTHR43357:SF4">
    <property type="entry name" value="INNER MEMBRANE ABC TRANSPORTER PERMEASE PROTEIN YDCV"/>
    <property type="match status" value="1"/>
</dbReference>
<evidence type="ECO:0000256" key="6">
    <source>
        <dbReference type="ARBA" id="ARBA00022989"/>
    </source>
</evidence>
<evidence type="ECO:0000256" key="4">
    <source>
        <dbReference type="ARBA" id="ARBA00022519"/>
    </source>
</evidence>
<dbReference type="EMBL" id="MLJW01000551">
    <property type="protein sequence ID" value="OIQ85341.1"/>
    <property type="molecule type" value="Genomic_DNA"/>
</dbReference>
<evidence type="ECO:0000313" key="10">
    <source>
        <dbReference type="EMBL" id="OIQ85341.1"/>
    </source>
</evidence>
<dbReference type="Gene3D" id="1.10.3720.10">
    <property type="entry name" value="MetI-like"/>
    <property type="match status" value="1"/>
</dbReference>
<organism evidence="10">
    <name type="scientific">mine drainage metagenome</name>
    <dbReference type="NCBI Taxonomy" id="410659"/>
    <lineage>
        <taxon>unclassified sequences</taxon>
        <taxon>metagenomes</taxon>
        <taxon>ecological metagenomes</taxon>
    </lineage>
</organism>
<dbReference type="CDD" id="cd06261">
    <property type="entry name" value="TM_PBP2"/>
    <property type="match status" value="1"/>
</dbReference>
<reference evidence="10" key="1">
    <citation type="submission" date="2016-10" db="EMBL/GenBank/DDBJ databases">
        <title>Sequence of Gallionella enrichment culture.</title>
        <authorList>
            <person name="Poehlein A."/>
            <person name="Muehling M."/>
            <person name="Daniel R."/>
        </authorList>
    </citation>
    <scope>NUCLEOTIDE SEQUENCE</scope>
</reference>
<evidence type="ECO:0000256" key="1">
    <source>
        <dbReference type="ARBA" id="ARBA00004429"/>
    </source>
</evidence>
<keyword evidence="3" id="KW-1003">Cell membrane</keyword>
<feature type="transmembrane region" description="Helical" evidence="8">
    <location>
        <begin position="130"/>
        <end position="151"/>
    </location>
</feature>
<keyword evidence="2" id="KW-0813">Transport</keyword>
<feature type="domain" description="ABC transmembrane type-1" evidence="9">
    <location>
        <begin position="65"/>
        <end position="255"/>
    </location>
</feature>
<dbReference type="Pfam" id="PF00528">
    <property type="entry name" value="BPD_transp_1"/>
    <property type="match status" value="1"/>
</dbReference>